<evidence type="ECO:0000313" key="2">
    <source>
        <dbReference type="Proteomes" id="UP000095342"/>
    </source>
</evidence>
<protein>
    <submittedName>
        <fullName evidence="1">Uncharacterized protein</fullName>
    </submittedName>
</protein>
<dbReference type="Proteomes" id="UP000095342">
    <property type="component" value="Plasmid pAPV6"/>
</dbReference>
<dbReference type="RefSeq" id="WP_070074327.1">
    <property type="nucleotide sequence ID" value="NZ_CP017449.1"/>
</dbReference>
<evidence type="ECO:0000313" key="1">
    <source>
        <dbReference type="EMBL" id="AOV18804.1"/>
    </source>
</evidence>
<organism evidence="1 2">
    <name type="scientific">Acidihalobacter aeolianus</name>
    <dbReference type="NCBI Taxonomy" id="2792603"/>
    <lineage>
        <taxon>Bacteria</taxon>
        <taxon>Pseudomonadati</taxon>
        <taxon>Pseudomonadota</taxon>
        <taxon>Gammaproteobacteria</taxon>
        <taxon>Chromatiales</taxon>
        <taxon>Ectothiorhodospiraceae</taxon>
        <taxon>Acidihalobacter</taxon>
    </lineage>
</organism>
<geneLocation type="plasmid" evidence="2">
    <name>papv6</name>
</geneLocation>
<gene>
    <name evidence="1" type="ORF">BJI67_16325</name>
</gene>
<keyword evidence="1" id="KW-0614">Plasmid</keyword>
<sequence length="102" mass="11009">MPAQLPVRRKKGGGKPGVKYLRVTITEADDPELYAFMQTIPWGTATQFLHSALVAAMLSAQGRAEASAPLMVRAVPAAQPEPAEPQISAEDEEALVMNMDQF</sequence>
<accession>A0A1D8KCZ1</accession>
<dbReference type="EMBL" id="CP017449">
    <property type="protein sequence ID" value="AOV18804.1"/>
    <property type="molecule type" value="Genomic_DNA"/>
</dbReference>
<keyword evidence="2" id="KW-1185">Reference proteome</keyword>
<name>A0A1D8KCZ1_9GAMM</name>
<proteinExistence type="predicted"/>
<reference evidence="1 2" key="1">
    <citation type="submission" date="2016-09" db="EMBL/GenBank/DDBJ databases">
        <title>Acidihalobacter prosperus V6 (DSM14174).</title>
        <authorList>
            <person name="Khaleque H.N."/>
            <person name="Ramsay J.P."/>
            <person name="Murphy R.J.T."/>
            <person name="Kaksonen A.H."/>
            <person name="Boxall N.J."/>
            <person name="Watkin E.L.J."/>
        </authorList>
    </citation>
    <scope>NUCLEOTIDE SEQUENCE [LARGE SCALE GENOMIC DNA]</scope>
    <source>
        <strain evidence="1 2">V6</strain>
        <plasmid evidence="2">papv6</plasmid>
    </source>
</reference>
<dbReference type="AlphaFoldDB" id="A0A1D8KCZ1"/>
<dbReference type="KEGG" id="aaeo:BJI67_16325"/>